<accession>A0A0K0DDR0</accession>
<evidence type="ECO:0000313" key="3">
    <source>
        <dbReference type="WBParaSite" id="ACAC_0000889501-mRNA-1"/>
    </source>
</evidence>
<dbReference type="SUPFAM" id="SSF81321">
    <property type="entry name" value="Family A G protein-coupled receptor-like"/>
    <property type="match status" value="1"/>
</dbReference>
<protein>
    <submittedName>
        <fullName evidence="3">G_PROTEIN_RECEP_F1_2 domain-containing protein</fullName>
    </submittedName>
</protein>
<feature type="transmembrane region" description="Helical" evidence="1">
    <location>
        <begin position="92"/>
        <end position="115"/>
    </location>
</feature>
<keyword evidence="1" id="KW-0812">Transmembrane</keyword>
<feature type="transmembrane region" description="Helical" evidence="1">
    <location>
        <begin position="268"/>
        <end position="295"/>
    </location>
</feature>
<dbReference type="Proteomes" id="UP000035642">
    <property type="component" value="Unassembled WGS sequence"/>
</dbReference>
<reference evidence="3" key="2">
    <citation type="submission" date="2017-02" db="UniProtKB">
        <authorList>
            <consortium name="WormBaseParasite"/>
        </authorList>
    </citation>
    <scope>IDENTIFICATION</scope>
</reference>
<feature type="transmembrane region" description="Helical" evidence="1">
    <location>
        <begin position="201"/>
        <end position="222"/>
    </location>
</feature>
<keyword evidence="1" id="KW-0472">Membrane</keyword>
<sequence>MIRYDVIGLAETRRRHPFNAVYDTGEELFLGTCDSRGVGGVGVLVNTIWRWEPIARGFGISYVILGSLAISLNLFFLYSLLAKRRKSFFHTFYIMILDFTIIDTIKGISSILFAIKLLKTDLNSDQSIISIRVDQYSGLLLRKRVVLVIVCIWIISSVATFAKMIVGLQNRNIWIDDECDKDANWMSSCVHRLQTSSSSQFIYHLGLVVFCLLCLAVTAYSYSILFSVVSHMVKAEIKQTAELEYLKTQSDEGDRRFENRHVLKRHKYVVVIGTVIGIYSVYLTAYATIQVLMLVNISE</sequence>
<feature type="transmembrane region" description="Helical" evidence="1">
    <location>
        <begin position="145"/>
        <end position="166"/>
    </location>
</feature>
<dbReference type="AlphaFoldDB" id="A0A0K0DDR0"/>
<feature type="transmembrane region" description="Helical" evidence="1">
    <location>
        <begin position="59"/>
        <end position="80"/>
    </location>
</feature>
<keyword evidence="1" id="KW-1133">Transmembrane helix</keyword>
<proteinExistence type="predicted"/>
<dbReference type="WBParaSite" id="ACAC_0000889501-mRNA-1">
    <property type="protein sequence ID" value="ACAC_0000889501-mRNA-1"/>
    <property type="gene ID" value="ACAC_0000889501"/>
</dbReference>
<reference evidence="2" key="1">
    <citation type="submission" date="2012-09" db="EMBL/GenBank/DDBJ databases">
        <authorList>
            <person name="Martin A.A."/>
        </authorList>
    </citation>
    <scope>NUCLEOTIDE SEQUENCE</scope>
</reference>
<evidence type="ECO:0000313" key="2">
    <source>
        <dbReference type="Proteomes" id="UP000035642"/>
    </source>
</evidence>
<name>A0A0K0DDR0_ANGCA</name>
<organism evidence="2 3">
    <name type="scientific">Angiostrongylus cantonensis</name>
    <name type="common">Rat lungworm</name>
    <dbReference type="NCBI Taxonomy" id="6313"/>
    <lineage>
        <taxon>Eukaryota</taxon>
        <taxon>Metazoa</taxon>
        <taxon>Ecdysozoa</taxon>
        <taxon>Nematoda</taxon>
        <taxon>Chromadorea</taxon>
        <taxon>Rhabditida</taxon>
        <taxon>Rhabditina</taxon>
        <taxon>Rhabditomorpha</taxon>
        <taxon>Strongyloidea</taxon>
        <taxon>Metastrongylidae</taxon>
        <taxon>Angiostrongylus</taxon>
    </lineage>
</organism>
<dbReference type="Gene3D" id="1.20.1070.10">
    <property type="entry name" value="Rhodopsin 7-helix transmembrane proteins"/>
    <property type="match status" value="1"/>
</dbReference>
<keyword evidence="2" id="KW-1185">Reference proteome</keyword>
<evidence type="ECO:0000256" key="1">
    <source>
        <dbReference type="SAM" id="Phobius"/>
    </source>
</evidence>